<feature type="transmembrane region" description="Helical" evidence="7">
    <location>
        <begin position="24"/>
        <end position="49"/>
    </location>
</feature>
<name>A0A8U0A5A3_9EURY</name>
<keyword evidence="2" id="KW-1003">Cell membrane</keyword>
<comment type="subcellular location">
    <subcellularLocation>
        <location evidence="1">Cell membrane</location>
        <topology evidence="1">Multi-pass membrane protein</topology>
    </subcellularLocation>
</comment>
<dbReference type="InterPro" id="IPR017039">
    <property type="entry name" value="Virul_fac_BrkB"/>
</dbReference>
<organism evidence="8 9">
    <name type="scientific">Halocatena salina</name>
    <dbReference type="NCBI Taxonomy" id="2934340"/>
    <lineage>
        <taxon>Archaea</taxon>
        <taxon>Methanobacteriati</taxon>
        <taxon>Methanobacteriota</taxon>
        <taxon>Stenosarchaea group</taxon>
        <taxon>Halobacteria</taxon>
        <taxon>Halobacteriales</taxon>
        <taxon>Natronomonadaceae</taxon>
        <taxon>Halocatena</taxon>
    </lineage>
</organism>
<feature type="transmembrane region" description="Helical" evidence="7">
    <location>
        <begin position="166"/>
        <end position="189"/>
    </location>
</feature>
<keyword evidence="9" id="KW-1185">Reference proteome</keyword>
<evidence type="ECO:0000313" key="9">
    <source>
        <dbReference type="Proteomes" id="UP000831768"/>
    </source>
</evidence>
<feature type="transmembrane region" description="Helical" evidence="7">
    <location>
        <begin position="231"/>
        <end position="258"/>
    </location>
</feature>
<feature type="transmembrane region" description="Helical" evidence="7">
    <location>
        <begin position="201"/>
        <end position="219"/>
    </location>
</feature>
<dbReference type="PIRSF" id="PIRSF035875">
    <property type="entry name" value="RNase_BN"/>
    <property type="match status" value="1"/>
</dbReference>
<dbReference type="PANTHER" id="PTHR30213:SF0">
    <property type="entry name" value="UPF0761 MEMBRANE PROTEIN YIHY"/>
    <property type="match status" value="1"/>
</dbReference>
<dbReference type="AlphaFoldDB" id="A0A8U0A5A3"/>
<evidence type="ECO:0000256" key="5">
    <source>
        <dbReference type="ARBA" id="ARBA00023136"/>
    </source>
</evidence>
<evidence type="ECO:0000256" key="1">
    <source>
        <dbReference type="ARBA" id="ARBA00004651"/>
    </source>
</evidence>
<dbReference type="EMBL" id="CP096019">
    <property type="protein sequence ID" value="UPM43648.1"/>
    <property type="molecule type" value="Genomic_DNA"/>
</dbReference>
<keyword evidence="3 7" id="KW-0812">Transmembrane</keyword>
<evidence type="ECO:0000256" key="6">
    <source>
        <dbReference type="SAM" id="MobiDB-lite"/>
    </source>
</evidence>
<dbReference type="PANTHER" id="PTHR30213">
    <property type="entry name" value="INNER MEMBRANE PROTEIN YHJD"/>
    <property type="match status" value="1"/>
</dbReference>
<gene>
    <name evidence="8" type="ORF">MW046_04160</name>
</gene>
<dbReference type="RefSeq" id="WP_247994311.1">
    <property type="nucleotide sequence ID" value="NZ_CP096019.1"/>
</dbReference>
<keyword evidence="4 7" id="KW-1133">Transmembrane helix</keyword>
<dbReference type="GeneID" id="71927213"/>
<dbReference type="NCBIfam" id="TIGR00765">
    <property type="entry name" value="yihY_not_rbn"/>
    <property type="match status" value="1"/>
</dbReference>
<dbReference type="GO" id="GO:0005886">
    <property type="term" value="C:plasma membrane"/>
    <property type="evidence" value="ECO:0007669"/>
    <property type="project" value="UniProtKB-SubCell"/>
</dbReference>
<dbReference type="KEGG" id="haad:MW046_04160"/>
<evidence type="ECO:0000256" key="4">
    <source>
        <dbReference type="ARBA" id="ARBA00022989"/>
    </source>
</evidence>
<feature type="region of interest" description="Disordered" evidence="6">
    <location>
        <begin position="269"/>
        <end position="288"/>
    </location>
</feature>
<protein>
    <submittedName>
        <fullName evidence="8">YihY/virulence factor BrkB family protein</fullName>
    </submittedName>
</protein>
<accession>A0A8U0A5A3</accession>
<dbReference type="Pfam" id="PF03631">
    <property type="entry name" value="Virul_fac_BrkB"/>
    <property type="match status" value="1"/>
</dbReference>
<evidence type="ECO:0000256" key="3">
    <source>
        <dbReference type="ARBA" id="ARBA00022692"/>
    </source>
</evidence>
<proteinExistence type="predicted"/>
<sequence length="288" mass="29900">MSWDVASLVATIRSILEGIRSKQITFLAASLAYYAFVSLIPLLLLAIAIGTTLGGATFSNTVSEPVTTAIGGEAGSIVRDALERRSGSSGATVVGLLVLLWSGLKLFRGIDIAFSTVYSGVSSPGFTEQFRNALLTLFGVGIGIMLTVAIGTILAVSDVAAVVDDYLVVTIGTVIQVGGLILSLLPIYYILPGVTVSVREVVPGAVFTAIGWTVLQTAFRTYTEYATSYAAYGVLGGGLLLVTFLYFGGLILLVGVVINATLAGRLDTATDETDDGDDHGGTKTEPTT</sequence>
<reference evidence="8" key="1">
    <citation type="submission" date="2022-04" db="EMBL/GenBank/DDBJ databases">
        <title>Halocatena sp. nov., isolated from a salt lake.</title>
        <authorList>
            <person name="Cui H.-L."/>
        </authorList>
    </citation>
    <scope>NUCLEOTIDE SEQUENCE</scope>
    <source>
        <strain evidence="8">AD-1</strain>
    </source>
</reference>
<evidence type="ECO:0000313" key="8">
    <source>
        <dbReference type="EMBL" id="UPM43648.1"/>
    </source>
</evidence>
<dbReference type="Proteomes" id="UP000831768">
    <property type="component" value="Chromosome"/>
</dbReference>
<evidence type="ECO:0000256" key="2">
    <source>
        <dbReference type="ARBA" id="ARBA00022475"/>
    </source>
</evidence>
<evidence type="ECO:0000256" key="7">
    <source>
        <dbReference type="SAM" id="Phobius"/>
    </source>
</evidence>
<keyword evidence="5 7" id="KW-0472">Membrane</keyword>
<feature type="transmembrane region" description="Helical" evidence="7">
    <location>
        <begin position="133"/>
        <end position="154"/>
    </location>
</feature>